<accession>M7SV24</accession>
<organism evidence="2 3">
    <name type="scientific">Eutypa lata (strain UCR-EL1)</name>
    <name type="common">Grapevine dieback disease fungus</name>
    <name type="synonym">Eutypa armeniacae</name>
    <dbReference type="NCBI Taxonomy" id="1287681"/>
    <lineage>
        <taxon>Eukaryota</taxon>
        <taxon>Fungi</taxon>
        <taxon>Dikarya</taxon>
        <taxon>Ascomycota</taxon>
        <taxon>Pezizomycotina</taxon>
        <taxon>Sordariomycetes</taxon>
        <taxon>Xylariomycetidae</taxon>
        <taxon>Xylariales</taxon>
        <taxon>Diatrypaceae</taxon>
        <taxon>Eutypa</taxon>
    </lineage>
</organism>
<feature type="region of interest" description="Disordered" evidence="1">
    <location>
        <begin position="1"/>
        <end position="31"/>
    </location>
</feature>
<reference evidence="3" key="1">
    <citation type="journal article" date="2013" name="Genome Announc.">
        <title>Draft genome sequence of the grapevine dieback fungus Eutypa lata UCR-EL1.</title>
        <authorList>
            <person name="Blanco-Ulate B."/>
            <person name="Rolshausen P.E."/>
            <person name="Cantu D."/>
        </authorList>
    </citation>
    <scope>NUCLEOTIDE SEQUENCE [LARGE SCALE GENOMIC DNA]</scope>
    <source>
        <strain evidence="3">UCR-EL1</strain>
    </source>
</reference>
<dbReference type="KEGG" id="ela:UCREL1_2525"/>
<dbReference type="Proteomes" id="UP000012174">
    <property type="component" value="Unassembled WGS sequence"/>
</dbReference>
<evidence type="ECO:0000313" key="3">
    <source>
        <dbReference type="Proteomes" id="UP000012174"/>
    </source>
</evidence>
<proteinExistence type="predicted"/>
<evidence type="ECO:0000256" key="1">
    <source>
        <dbReference type="SAM" id="MobiDB-lite"/>
    </source>
</evidence>
<gene>
    <name evidence="2" type="ORF">UCREL1_2525</name>
</gene>
<evidence type="ECO:0000313" key="2">
    <source>
        <dbReference type="EMBL" id="EMR70439.1"/>
    </source>
</evidence>
<dbReference type="AlphaFoldDB" id="M7SV24"/>
<name>M7SV24_EUTLA</name>
<protein>
    <submittedName>
        <fullName evidence="2">Uncharacterized protein</fullName>
    </submittedName>
</protein>
<dbReference type="HOGENOM" id="CLU_2038061_0_0_1"/>
<sequence length="121" mass="12117">MRPQAFRMVWRNQSTGSAGPRPPYSGAPASSASRCASYAALTGNTSSSASAGRGTNASSSGSVIEYTSCMASALLRPSRRRSPVITSGFASSGMKAGREGSAGGSGCVIVVEAIFGGICDV</sequence>
<keyword evidence="3" id="KW-1185">Reference proteome</keyword>
<feature type="region of interest" description="Disordered" evidence="1">
    <location>
        <begin position="78"/>
        <end position="104"/>
    </location>
</feature>
<dbReference type="EMBL" id="KB705861">
    <property type="protein sequence ID" value="EMR70439.1"/>
    <property type="molecule type" value="Genomic_DNA"/>
</dbReference>